<dbReference type="InParanoid" id="G8JQ33"/>
<dbReference type="GO" id="GO:0003677">
    <property type="term" value="F:DNA binding"/>
    <property type="evidence" value="ECO:0007669"/>
    <property type="project" value="EnsemblFungi"/>
</dbReference>
<dbReference type="STRING" id="931890.G8JQ33"/>
<dbReference type="FunCoup" id="G8JQ33">
    <property type="interactions" value="143"/>
</dbReference>
<dbReference type="Gene3D" id="2.30.30.140">
    <property type="match status" value="1"/>
</dbReference>
<dbReference type="Pfam" id="PF00855">
    <property type="entry name" value="PWWP"/>
    <property type="match status" value="1"/>
</dbReference>
<gene>
    <name evidence="3" type="ordered locus">Ecym_2293</name>
</gene>
<reference evidence="4" key="1">
    <citation type="journal article" date="2012" name="G3 (Bethesda)">
        <title>Pichia sorbitophila, an interspecies yeast hybrid reveals early steps of genome resolution following polyploidization.</title>
        <authorList>
            <person name="Leh Louis V."/>
            <person name="Despons L."/>
            <person name="Friedrich A."/>
            <person name="Martin T."/>
            <person name="Durrens P."/>
            <person name="Casaregola S."/>
            <person name="Neuveglise C."/>
            <person name="Fairhead C."/>
            <person name="Marck C."/>
            <person name="Cruz J.A."/>
            <person name="Straub M.L."/>
            <person name="Kugler V."/>
            <person name="Sacerdot C."/>
            <person name="Uzunov Z."/>
            <person name="Thierry A."/>
            <person name="Weiss S."/>
            <person name="Bleykasten C."/>
            <person name="De Montigny J."/>
            <person name="Jacques N."/>
            <person name="Jung P."/>
            <person name="Lemaire M."/>
            <person name="Mallet S."/>
            <person name="Morel G."/>
            <person name="Richard G.F."/>
            <person name="Sarkar A."/>
            <person name="Savel G."/>
            <person name="Schacherer J."/>
            <person name="Seret M.L."/>
            <person name="Talla E."/>
            <person name="Samson G."/>
            <person name="Jubin C."/>
            <person name="Poulain J."/>
            <person name="Vacherie B."/>
            <person name="Barbe V."/>
            <person name="Pelletier E."/>
            <person name="Sherman D.J."/>
            <person name="Westhof E."/>
            <person name="Weissenbach J."/>
            <person name="Baret P.V."/>
            <person name="Wincker P."/>
            <person name="Gaillardin C."/>
            <person name="Dujon B."/>
            <person name="Souciet J.L."/>
        </authorList>
    </citation>
    <scope>NUCLEOTIDE SEQUENCE [LARGE SCALE GENOMIC DNA]</scope>
    <source>
        <strain evidence="4">CBS 270.75 / DBVPG 7215 / KCTC 17166 / NRRL Y-17582</strain>
    </source>
</reference>
<protein>
    <recommendedName>
        <fullName evidence="2">PWWP domain-containing protein</fullName>
    </recommendedName>
</protein>
<feature type="compositionally biased region" description="Acidic residues" evidence="1">
    <location>
        <begin position="50"/>
        <end position="62"/>
    </location>
</feature>
<dbReference type="SMART" id="SM00293">
    <property type="entry name" value="PWWP"/>
    <property type="match status" value="1"/>
</dbReference>
<feature type="compositionally biased region" description="Basic and acidic residues" evidence="1">
    <location>
        <begin position="264"/>
        <end position="276"/>
    </location>
</feature>
<dbReference type="GO" id="GO:0006338">
    <property type="term" value="P:chromatin remodeling"/>
    <property type="evidence" value="ECO:0007669"/>
    <property type="project" value="EnsemblFungi"/>
</dbReference>
<dbReference type="AlphaFoldDB" id="G8JQ33"/>
<feature type="compositionally biased region" description="Acidic residues" evidence="1">
    <location>
        <begin position="162"/>
        <end position="198"/>
    </location>
</feature>
<dbReference type="KEGG" id="erc:Ecym_2293"/>
<dbReference type="OrthoDB" id="62853at2759"/>
<dbReference type="GO" id="GO:0007062">
    <property type="term" value="P:sister chromatid cohesion"/>
    <property type="evidence" value="ECO:0007669"/>
    <property type="project" value="EnsemblFungi"/>
</dbReference>
<feature type="region of interest" description="Disordered" evidence="1">
    <location>
        <begin position="44"/>
        <end position="63"/>
    </location>
</feature>
<dbReference type="RefSeq" id="XP_003644852.1">
    <property type="nucleotide sequence ID" value="XM_003644804.1"/>
</dbReference>
<evidence type="ECO:0000313" key="3">
    <source>
        <dbReference type="EMBL" id="AET38035.1"/>
    </source>
</evidence>
<name>G8JQ33_ERECY</name>
<proteinExistence type="predicted"/>
<evidence type="ECO:0000256" key="1">
    <source>
        <dbReference type="SAM" id="MobiDB-lite"/>
    </source>
</evidence>
<dbReference type="GO" id="GO:0036437">
    <property type="term" value="C:Isw1b complex"/>
    <property type="evidence" value="ECO:0007669"/>
    <property type="project" value="EnsemblFungi"/>
</dbReference>
<keyword evidence="4" id="KW-1185">Reference proteome</keyword>
<dbReference type="Proteomes" id="UP000006790">
    <property type="component" value="Chromosome 2"/>
</dbReference>
<dbReference type="SUPFAM" id="SSF63748">
    <property type="entry name" value="Tudor/PWWP/MBT"/>
    <property type="match status" value="1"/>
</dbReference>
<dbReference type="GeneID" id="11470596"/>
<sequence length="476" mass="54635">MPAKHVYQPTDIVLAKMKGYPSWPAMIIPNEIIPPNVIRLHRKNQRQGEDVDDEAEQDDAEESDSKYIVYSDLLKFRRFDKVQSSYCLKFLCDDTYTWLKAQDMSPLTVEQCKEWLSKSNKSKKKQNSKNKKLVEAYEMAMKGTDGIDVWEFVEYGSSGRPEDEEEYLEESTPGDDDPEDSVEFQDEEEDEDEDEEEVGGATNGSKLSPKRKERVTLKPTRSSKRQRAARERKEQEVKPKRQTRSSRSKREVALAQVDNTSDLKGIENDKDVESGSKRTIGRSKKTASDKKQANSKKNKIQEPQRYKYEDDENWEIVGMGPQDLTINSSNPLLNRLSQKKNLELHNELKLDLQDKLFMINRLLLDGVLSSEASQDEFEIIIDEIDIAISMKGSHNELITVFLANNELLANLRALFNLKQNQLKAFNLWDKFMAIFDEVYGFEFTPEAQPWSLDAMNTQESATHAGPDRLSPQPNGG</sequence>
<feature type="domain" description="PWWP" evidence="2">
    <location>
        <begin position="7"/>
        <end position="108"/>
    </location>
</feature>
<dbReference type="GO" id="GO:0016887">
    <property type="term" value="F:ATP hydrolysis activity"/>
    <property type="evidence" value="ECO:0007669"/>
    <property type="project" value="EnsemblFungi"/>
</dbReference>
<dbReference type="InterPro" id="IPR000313">
    <property type="entry name" value="PWWP_dom"/>
</dbReference>
<dbReference type="eggNOG" id="ENOG502QTTV">
    <property type="taxonomic scope" value="Eukaryota"/>
</dbReference>
<evidence type="ECO:0000313" key="4">
    <source>
        <dbReference type="Proteomes" id="UP000006790"/>
    </source>
</evidence>
<feature type="region of interest" description="Disordered" evidence="1">
    <location>
        <begin position="160"/>
        <end position="303"/>
    </location>
</feature>
<dbReference type="EMBL" id="CP002498">
    <property type="protein sequence ID" value="AET38035.1"/>
    <property type="molecule type" value="Genomic_DNA"/>
</dbReference>
<accession>G8JQ33</accession>
<organism evidence="3 4">
    <name type="scientific">Eremothecium cymbalariae (strain CBS 270.75 / DBVPG 7215 / KCTC 17166 / NRRL Y-17582)</name>
    <name type="common">Yeast</name>
    <dbReference type="NCBI Taxonomy" id="931890"/>
    <lineage>
        <taxon>Eukaryota</taxon>
        <taxon>Fungi</taxon>
        <taxon>Dikarya</taxon>
        <taxon>Ascomycota</taxon>
        <taxon>Saccharomycotina</taxon>
        <taxon>Saccharomycetes</taxon>
        <taxon>Saccharomycetales</taxon>
        <taxon>Saccharomycetaceae</taxon>
        <taxon>Eremothecium</taxon>
    </lineage>
</organism>
<dbReference type="HOGENOM" id="CLU_031574_0_0_1"/>
<dbReference type="OMA" id="WPAMIIP"/>
<evidence type="ECO:0000259" key="2">
    <source>
        <dbReference type="SMART" id="SM00293"/>
    </source>
</evidence>
<feature type="compositionally biased region" description="Basic and acidic residues" evidence="1">
    <location>
        <begin position="228"/>
        <end position="239"/>
    </location>
</feature>